<evidence type="ECO:0000313" key="5">
    <source>
        <dbReference type="Proteomes" id="UP000603141"/>
    </source>
</evidence>
<keyword evidence="3" id="KW-0472">Membrane</keyword>
<proteinExistence type="predicted"/>
<reference evidence="4" key="1">
    <citation type="submission" date="2021-01" db="EMBL/GenBank/DDBJ databases">
        <title>Modified the classification status of verrucomicrobia.</title>
        <authorList>
            <person name="Feng X."/>
        </authorList>
    </citation>
    <scope>NUCLEOTIDE SEQUENCE</scope>
    <source>
        <strain evidence="4">KCTC 22041</strain>
    </source>
</reference>
<dbReference type="AlphaFoldDB" id="A0A934S7G6"/>
<evidence type="ECO:0000256" key="1">
    <source>
        <dbReference type="SAM" id="Coils"/>
    </source>
</evidence>
<keyword evidence="3" id="KW-0812">Transmembrane</keyword>
<dbReference type="EMBL" id="JAENIJ010000052">
    <property type="protein sequence ID" value="MBK1884485.1"/>
    <property type="molecule type" value="Genomic_DNA"/>
</dbReference>
<feature type="transmembrane region" description="Helical" evidence="3">
    <location>
        <begin position="12"/>
        <end position="35"/>
    </location>
</feature>
<dbReference type="RefSeq" id="WP_200273718.1">
    <property type="nucleotide sequence ID" value="NZ_JAENIJ010000052.1"/>
</dbReference>
<keyword evidence="3" id="KW-1133">Transmembrane helix</keyword>
<feature type="coiled-coil region" evidence="1">
    <location>
        <begin position="56"/>
        <end position="117"/>
    </location>
</feature>
<sequence length="318" mass="35491">MSKSSSSSSGVGILGLLLAAIVVIGFGGLFVMVFADDFPALTSQFGVGGKDGKSEIDQLNEQLASNKDKLARSAEITASADALIEQNRANAERRDSIQQLQDQVSELKSVLASKDEEFEKYKNSYRSYIRGAAVGEKMPVLVTVSGETFKNVEIREVNSVGMQIRHATGIKRIPYEDLPDKLRDRFQFDEEQKQELLKKERELQLRHEAAVAAAKEAREQAQSQQAEAAPNAGQILSPDDQKQALEVSRLRRQAEQLSREIKEIDTKIRDELGKAEVAHIHGTTHSTANNDKLKTMKELKLRQLEKVRDMIKEAERNM</sequence>
<evidence type="ECO:0000256" key="2">
    <source>
        <dbReference type="SAM" id="MobiDB-lite"/>
    </source>
</evidence>
<evidence type="ECO:0000256" key="3">
    <source>
        <dbReference type="SAM" id="Phobius"/>
    </source>
</evidence>
<dbReference type="Proteomes" id="UP000603141">
    <property type="component" value="Unassembled WGS sequence"/>
</dbReference>
<protein>
    <submittedName>
        <fullName evidence="4">Uncharacterized protein</fullName>
    </submittedName>
</protein>
<keyword evidence="5" id="KW-1185">Reference proteome</keyword>
<keyword evidence="1" id="KW-0175">Coiled coil</keyword>
<organism evidence="4 5">
    <name type="scientific">Luteolibacter pohnpeiensis</name>
    <dbReference type="NCBI Taxonomy" id="454153"/>
    <lineage>
        <taxon>Bacteria</taxon>
        <taxon>Pseudomonadati</taxon>
        <taxon>Verrucomicrobiota</taxon>
        <taxon>Verrucomicrobiia</taxon>
        <taxon>Verrucomicrobiales</taxon>
        <taxon>Verrucomicrobiaceae</taxon>
        <taxon>Luteolibacter</taxon>
    </lineage>
</organism>
<accession>A0A934S7G6</accession>
<feature type="region of interest" description="Disordered" evidence="2">
    <location>
        <begin position="216"/>
        <end position="238"/>
    </location>
</feature>
<feature type="compositionally biased region" description="Low complexity" evidence="2">
    <location>
        <begin position="220"/>
        <end position="232"/>
    </location>
</feature>
<comment type="caution">
    <text evidence="4">The sequence shown here is derived from an EMBL/GenBank/DDBJ whole genome shotgun (WGS) entry which is preliminary data.</text>
</comment>
<name>A0A934S7G6_9BACT</name>
<evidence type="ECO:0000313" key="4">
    <source>
        <dbReference type="EMBL" id="MBK1884485.1"/>
    </source>
</evidence>
<gene>
    <name evidence="4" type="ORF">JIN85_18865</name>
</gene>